<gene>
    <name evidence="3" type="ORF">DSM112329_03741</name>
</gene>
<protein>
    <recommendedName>
        <fullName evidence="2">Methyltransferase domain-containing protein</fullName>
    </recommendedName>
</protein>
<feature type="domain" description="Methyltransferase" evidence="2">
    <location>
        <begin position="88"/>
        <end position="176"/>
    </location>
</feature>
<dbReference type="RefSeq" id="WP_354698077.1">
    <property type="nucleotide sequence ID" value="NZ_CP114014.1"/>
</dbReference>
<dbReference type="Pfam" id="PF13649">
    <property type="entry name" value="Methyltransf_25"/>
    <property type="match status" value="1"/>
</dbReference>
<dbReference type="SUPFAM" id="SSF53335">
    <property type="entry name" value="S-adenosyl-L-methionine-dependent methyltransferases"/>
    <property type="match status" value="1"/>
</dbReference>
<feature type="compositionally biased region" description="Low complexity" evidence="1">
    <location>
        <begin position="20"/>
        <end position="30"/>
    </location>
</feature>
<dbReference type="KEGG" id="parq:DSM112329_03741"/>
<dbReference type="InterPro" id="IPR029063">
    <property type="entry name" value="SAM-dependent_MTases_sf"/>
</dbReference>
<dbReference type="InterPro" id="IPR041698">
    <property type="entry name" value="Methyltransf_25"/>
</dbReference>
<evidence type="ECO:0000256" key="1">
    <source>
        <dbReference type="SAM" id="MobiDB-lite"/>
    </source>
</evidence>
<proteinExistence type="predicted"/>
<dbReference type="EMBL" id="CP114014">
    <property type="protein sequence ID" value="XAY06863.1"/>
    <property type="molecule type" value="Genomic_DNA"/>
</dbReference>
<dbReference type="AlphaFoldDB" id="A0AAU7AYS5"/>
<evidence type="ECO:0000313" key="3">
    <source>
        <dbReference type="EMBL" id="XAY06863.1"/>
    </source>
</evidence>
<accession>A0AAU7AYS5</accession>
<dbReference type="Gene3D" id="3.40.50.150">
    <property type="entry name" value="Vaccinia Virus protein VP39"/>
    <property type="match status" value="1"/>
</dbReference>
<sequence>MTTKTFDPGVRVPFLPSPTPGRVAPAPAPAPARAVSPADLYRSGLHGAAPDLTLRGADGTCGPVPIATWLGPLTAADHDVLARAAAPVLDVGCGPGRHLVALARRGVPAAGIDAAPAAVELARSRGVRVIHASVFAGSVPGAGTWGTALLLDGNIGIGGQPVRLLARLRTLLRPDGEVLVELEAPGCASGTCAVRLEGAGAVSEWFPWARVGVDGIYGHAHLAGLTVTEVWEGHGRWFARLAAAR</sequence>
<organism evidence="3">
    <name type="scientific">Paraconexibacter sp. AEG42_29</name>
    <dbReference type="NCBI Taxonomy" id="2997339"/>
    <lineage>
        <taxon>Bacteria</taxon>
        <taxon>Bacillati</taxon>
        <taxon>Actinomycetota</taxon>
        <taxon>Thermoleophilia</taxon>
        <taxon>Solirubrobacterales</taxon>
        <taxon>Paraconexibacteraceae</taxon>
        <taxon>Paraconexibacter</taxon>
    </lineage>
</organism>
<name>A0AAU7AYS5_9ACTN</name>
<evidence type="ECO:0000259" key="2">
    <source>
        <dbReference type="Pfam" id="PF13649"/>
    </source>
</evidence>
<feature type="region of interest" description="Disordered" evidence="1">
    <location>
        <begin position="1"/>
        <end position="30"/>
    </location>
</feature>
<reference evidence="3" key="1">
    <citation type="submission" date="2022-12" db="EMBL/GenBank/DDBJ databases">
        <title>Paraconexibacter alkalitolerans sp. nov. and Baekduia alba sp. nov., isolated from soil and emended description of the genera Paraconexibacter (Chun et al., 2020) and Baekduia (An et al., 2020).</title>
        <authorList>
            <person name="Vieira S."/>
            <person name="Huber K.J."/>
            <person name="Geppert A."/>
            <person name="Wolf J."/>
            <person name="Neumann-Schaal M."/>
            <person name="Muesken M."/>
            <person name="Overmann J."/>
        </authorList>
    </citation>
    <scope>NUCLEOTIDE SEQUENCE</scope>
    <source>
        <strain evidence="3">AEG42_29</strain>
    </source>
</reference>